<proteinExistence type="predicted"/>
<evidence type="ECO:0000259" key="1">
    <source>
        <dbReference type="PROSITE" id="PS00498"/>
    </source>
</evidence>
<accession>A0A6J5F7Y5</accession>
<gene>
    <name evidence="2" type="ORF">LMG29542_07157</name>
</gene>
<dbReference type="GO" id="GO:0016491">
    <property type="term" value="F:oxidoreductase activity"/>
    <property type="evidence" value="ECO:0007669"/>
    <property type="project" value="InterPro"/>
</dbReference>
<dbReference type="AlphaFoldDB" id="A0A6J5F7Y5"/>
<keyword evidence="3" id="KW-1185">Reference proteome</keyword>
<dbReference type="Proteomes" id="UP000494363">
    <property type="component" value="Unassembled WGS sequence"/>
</dbReference>
<organism evidence="2 3">
    <name type="scientific">Paraburkholderia humisilvae</name>
    <dbReference type="NCBI Taxonomy" id="627669"/>
    <lineage>
        <taxon>Bacteria</taxon>
        <taxon>Pseudomonadati</taxon>
        <taxon>Pseudomonadota</taxon>
        <taxon>Betaproteobacteria</taxon>
        <taxon>Burkholderiales</taxon>
        <taxon>Burkholderiaceae</taxon>
        <taxon>Paraburkholderia</taxon>
    </lineage>
</organism>
<sequence>MRRLDFEARPHATDPDVSEYASWPVHDEVVLLCPQLVTGGAEALHQLAYAINALGGRAKLAYYGRSRLEFRGRSLTCHHVPEVPVWQAYAGYAPVVLDEIVLGTRTFILVPETDTALALKLTSLPRGIWWLSLDSAIRANPQLMERRYMVQLMGDPTLTHFYQSEHVRRFLVEQGARQMLPLFSYINAQASYEQEHAHGARKTASRAHVAMFPRKGAVLARRFLGAARGLRFALLDELTRTQAVSVLRQCAVYVDFEQTLGKDRLARLAAACGAIVFLHEHGPAVNFADHPLDPYFLFSHADIDNGVLLSRIKAVLAQHESYWSRQRFYRQRIRMGKEEFYLQVRTFFMSNERLPGAGVA</sequence>
<dbReference type="EMBL" id="CADIKH010000071">
    <property type="protein sequence ID" value="CAB3773246.1"/>
    <property type="molecule type" value="Genomic_DNA"/>
</dbReference>
<name>A0A6J5F7Y5_9BURK</name>
<protein>
    <recommendedName>
        <fullName evidence="1">Tyrosinase copper-binding domain-containing protein</fullName>
    </recommendedName>
</protein>
<evidence type="ECO:0000313" key="3">
    <source>
        <dbReference type="Proteomes" id="UP000494363"/>
    </source>
</evidence>
<dbReference type="PROSITE" id="PS00498">
    <property type="entry name" value="TYROSINASE_2"/>
    <property type="match status" value="1"/>
</dbReference>
<dbReference type="InterPro" id="IPR002227">
    <property type="entry name" value="Tyrosinase_Cu-bd"/>
</dbReference>
<reference evidence="2 3" key="1">
    <citation type="submission" date="2020-04" db="EMBL/GenBank/DDBJ databases">
        <authorList>
            <person name="De Canck E."/>
        </authorList>
    </citation>
    <scope>NUCLEOTIDE SEQUENCE [LARGE SCALE GENOMIC DNA]</scope>
    <source>
        <strain evidence="2 3">LMG 29542</strain>
    </source>
</reference>
<evidence type="ECO:0000313" key="2">
    <source>
        <dbReference type="EMBL" id="CAB3773246.1"/>
    </source>
</evidence>
<feature type="domain" description="Tyrosinase copper-binding" evidence="1">
    <location>
        <begin position="293"/>
        <end position="304"/>
    </location>
</feature>
<dbReference type="RefSeq" id="WP_175232494.1">
    <property type="nucleotide sequence ID" value="NZ_CADIKH010000071.1"/>
</dbReference>